<dbReference type="Proteomes" id="UP000479710">
    <property type="component" value="Unassembled WGS sequence"/>
</dbReference>
<proteinExistence type="inferred from homology"/>
<dbReference type="Pfam" id="PF04922">
    <property type="entry name" value="DIE2_ALG10"/>
    <property type="match status" value="1"/>
</dbReference>
<evidence type="ECO:0000256" key="10">
    <source>
        <dbReference type="ARBA" id="ARBA00022989"/>
    </source>
</evidence>
<evidence type="ECO:0000256" key="1">
    <source>
        <dbReference type="ARBA" id="ARBA00004477"/>
    </source>
</evidence>
<dbReference type="GO" id="GO:0106073">
    <property type="term" value="F:dolichyl pyrophosphate Glc2Man9GlcNAc2 alpha-1,2-glucosyltransferase activity"/>
    <property type="evidence" value="ECO:0007669"/>
    <property type="project" value="UniProtKB-EC"/>
</dbReference>
<evidence type="ECO:0000313" key="16">
    <source>
        <dbReference type="EMBL" id="KAF0893071.1"/>
    </source>
</evidence>
<comment type="similarity">
    <text evidence="3">Belongs to the ALG10 glucosyltransferase family.</text>
</comment>
<reference evidence="16 17" key="1">
    <citation type="submission" date="2019-11" db="EMBL/GenBank/DDBJ databases">
        <title>Whole genome sequence of Oryza granulata.</title>
        <authorList>
            <person name="Li W."/>
        </authorList>
    </citation>
    <scope>NUCLEOTIDE SEQUENCE [LARGE SCALE GENOMIC DNA]</scope>
    <source>
        <strain evidence="17">cv. Menghai</strain>
        <tissue evidence="16">Leaf</tissue>
    </source>
</reference>
<keyword evidence="17" id="KW-1185">Reference proteome</keyword>
<evidence type="ECO:0000256" key="4">
    <source>
        <dbReference type="ARBA" id="ARBA00011967"/>
    </source>
</evidence>
<evidence type="ECO:0000256" key="14">
    <source>
        <dbReference type="SAM" id="Phobius"/>
    </source>
</evidence>
<evidence type="ECO:0000256" key="15">
    <source>
        <dbReference type="SAM" id="SignalP"/>
    </source>
</evidence>
<keyword evidence="7" id="KW-0808">Transferase</keyword>
<keyword evidence="9" id="KW-0256">Endoplasmic reticulum</keyword>
<comment type="pathway">
    <text evidence="2">Protein modification; protein glycosylation.</text>
</comment>
<dbReference type="AlphaFoldDB" id="A0A6G1BZA5"/>
<dbReference type="OrthoDB" id="4769at2759"/>
<evidence type="ECO:0000256" key="2">
    <source>
        <dbReference type="ARBA" id="ARBA00004922"/>
    </source>
</evidence>
<accession>A0A6G1BZA5</accession>
<evidence type="ECO:0000256" key="3">
    <source>
        <dbReference type="ARBA" id="ARBA00010600"/>
    </source>
</evidence>
<evidence type="ECO:0000256" key="6">
    <source>
        <dbReference type="ARBA" id="ARBA00022676"/>
    </source>
</evidence>
<dbReference type="InterPro" id="IPR016900">
    <property type="entry name" value="Alg10"/>
</dbReference>
<feature type="signal peptide" evidence="15">
    <location>
        <begin position="1"/>
        <end position="23"/>
    </location>
</feature>
<evidence type="ECO:0000256" key="11">
    <source>
        <dbReference type="ARBA" id="ARBA00023136"/>
    </source>
</evidence>
<dbReference type="GO" id="GO:0005789">
    <property type="term" value="C:endoplasmic reticulum membrane"/>
    <property type="evidence" value="ECO:0007669"/>
    <property type="project" value="UniProtKB-SubCell"/>
</dbReference>
<evidence type="ECO:0000256" key="12">
    <source>
        <dbReference type="ARBA" id="ARBA00044727"/>
    </source>
</evidence>
<dbReference type="PANTHER" id="PTHR12989">
    <property type="entry name" value="ALPHA-1,2-GLUCOSYLTRANSFERASE ALG10"/>
    <property type="match status" value="1"/>
</dbReference>
<protein>
    <recommendedName>
        <fullName evidence="5">Dol-P-Glc:Glc(2)Man(9)GlcNAc(2)-PP-Dol alpha-1,2-glucosyltransferase</fullName>
        <ecNumber evidence="4">2.4.1.256</ecNumber>
    </recommendedName>
</protein>
<comment type="subcellular location">
    <subcellularLocation>
        <location evidence="1">Endoplasmic reticulum membrane</location>
        <topology evidence="1">Multi-pass membrane protein</topology>
    </subcellularLocation>
</comment>
<keyword evidence="15" id="KW-0732">Signal</keyword>
<evidence type="ECO:0000256" key="13">
    <source>
        <dbReference type="ARBA" id="ARBA00048064"/>
    </source>
</evidence>
<sequence length="227" mass="25358">MGRLAVAAAVAAWAIPFAVLVDSIVPDPYMDEIFHIPQVQRYCRGDFLTWDPMITTPPGLYYVSLAYVASLFPGAWASRIAEAFDALCTTALLRSTNVIMAMVCGVLVHDLVLGIRPEIGKRKATVFSILVALYPIHWFFTFLYYTDVASLAAVLAMYLFCLKKQFWVSAAFGAFSILLRQTNVIWMIFFAANGAITYAQHLYVKDNVLQRKYGMSSSSYGIQSVKF</sequence>
<dbReference type="EMBL" id="SPHZ02000011">
    <property type="protein sequence ID" value="KAF0893071.1"/>
    <property type="molecule type" value="Genomic_DNA"/>
</dbReference>
<comment type="function">
    <text evidence="12">Dol-P-Glc:Glc(2)Man(9)GlcNAc(2)-PP-Dol alpha-1,2-glucosyltransferase that operates in the biosynthetic pathway of dolichol-linked oligosaccharides, the glycan precursors employed in protein asparagine (N)-glycosylation. The assembly of dolichol-linked oligosaccharides begins on the cytosolic side of the endoplasmic reticulum membrane and finishes in its lumen. The sequential addition of sugars to dolichol pyrophosphate produces dolichol-linked oligosaccharides containing fourteen sugars, including two GlcNAcs, nine mannoses and three glucoses. Once assembled, the oligosaccharide is transferred from the lipid to nascent proteins by oligosaccharyltransferases. In the lumen of the endoplasmic reticulum, adds the third and last glucose residue from dolichyl phosphate glucose (Dol-P-Glc) onto the lipid-linked oligosaccharide intermediate Glc(2)Man(9)GlcNAc(2)-PP-Dol to produce Glc(3)Man(9)GlcNAc(2)-PP-Dol.</text>
</comment>
<keyword evidence="11 14" id="KW-0472">Membrane</keyword>
<keyword evidence="10 14" id="KW-1133">Transmembrane helix</keyword>
<evidence type="ECO:0000256" key="7">
    <source>
        <dbReference type="ARBA" id="ARBA00022679"/>
    </source>
</evidence>
<feature type="transmembrane region" description="Helical" evidence="14">
    <location>
        <begin position="59"/>
        <end position="77"/>
    </location>
</feature>
<keyword evidence="8 14" id="KW-0812">Transmembrane</keyword>
<name>A0A6G1BZA5_9ORYZ</name>
<comment type="caution">
    <text evidence="16">The sequence shown here is derived from an EMBL/GenBank/DDBJ whole genome shotgun (WGS) entry which is preliminary data.</text>
</comment>
<evidence type="ECO:0000256" key="5">
    <source>
        <dbReference type="ARBA" id="ARBA00018512"/>
    </source>
</evidence>
<keyword evidence="6" id="KW-0328">Glycosyltransferase</keyword>
<dbReference type="EC" id="2.4.1.256" evidence="4"/>
<feature type="transmembrane region" description="Helical" evidence="14">
    <location>
        <begin position="184"/>
        <end position="204"/>
    </location>
</feature>
<evidence type="ECO:0000313" key="17">
    <source>
        <dbReference type="Proteomes" id="UP000479710"/>
    </source>
</evidence>
<evidence type="ECO:0000256" key="9">
    <source>
        <dbReference type="ARBA" id="ARBA00022824"/>
    </source>
</evidence>
<feature type="transmembrane region" description="Helical" evidence="14">
    <location>
        <begin position="98"/>
        <end position="115"/>
    </location>
</feature>
<gene>
    <name evidence="16" type="ORF">E2562_021329</name>
</gene>
<feature type="chain" id="PRO_5026188887" description="Dol-P-Glc:Glc(2)Man(9)GlcNAc(2)-PP-Dol alpha-1,2-glucosyltransferase" evidence="15">
    <location>
        <begin position="24"/>
        <end position="227"/>
    </location>
</feature>
<dbReference type="GO" id="GO:0006488">
    <property type="term" value="P:dolichol-linked oligosaccharide biosynthetic process"/>
    <property type="evidence" value="ECO:0007669"/>
    <property type="project" value="InterPro"/>
</dbReference>
<comment type="catalytic activity">
    <reaction evidence="13">
        <text>an alpha-D-Glc-(1-&gt;3)-alpha-D-Glc-(1-&gt;3)-alpha-D-Man-(1-&gt;2)-alpha-D-Man-(1-&gt;2)-alpha-D-Man-(1-&gt;3)-[alpha-D-Man-(1-&gt;2)-alpha-D-Man-(1-&gt;3)-[alpha-D-Man-(1-&gt;2)-alpha-D-Man-(1-&gt;6)]-alpha-D-Man-(1-&gt;6)]-beta-D-Man-(1-&gt;4)-beta-D-GlcNAc-(1-&gt;4)-alpha-D-GlcNAc-diphospho-di-trans,poly-cis-dolichol + a di-trans,poly-cis-dolichyl beta-D-glucosyl phosphate = a alpha-D-Glc-(1-&gt;2)-alpha-D-Glc-(1-&gt;3)-alpha-D-Glc-(1-&gt;3)-alpha-D-Man-(1-&gt;2)-alpha-D-Man-(1-&gt;2)-alpha-D-Man-(1-&gt;3)-[alpha-D-Man-(1-&gt;2)-alpha-D-Man-(1-&gt;3)-[alpha-D-Man-(1-&gt;2)-alpha-D-Man-(1-&gt;6)]-alpha-D-Man-(1-&gt;6)]-beta-D-Man-(1-&gt;4)-beta-D-GlcNAc-(1-&gt;4)-alpha-D-GlcNAc-diphospho-di-trans,poly-cis-dolichol + a di-trans,poly-cis-dolichyl phosphate + H(+)</text>
        <dbReference type="Rhea" id="RHEA:29543"/>
        <dbReference type="Rhea" id="RHEA-COMP:19498"/>
        <dbReference type="Rhea" id="RHEA-COMP:19502"/>
        <dbReference type="Rhea" id="RHEA-COMP:19512"/>
        <dbReference type="Rhea" id="RHEA-COMP:19522"/>
        <dbReference type="ChEBI" id="CHEBI:15378"/>
        <dbReference type="ChEBI" id="CHEBI:57525"/>
        <dbReference type="ChEBI" id="CHEBI:57683"/>
        <dbReference type="ChEBI" id="CHEBI:132522"/>
        <dbReference type="ChEBI" id="CHEBI:132523"/>
        <dbReference type="EC" id="2.4.1.256"/>
    </reaction>
    <physiologicalReaction direction="left-to-right" evidence="13">
        <dbReference type="Rhea" id="RHEA:29544"/>
    </physiologicalReaction>
</comment>
<evidence type="ECO:0000256" key="8">
    <source>
        <dbReference type="ARBA" id="ARBA00022692"/>
    </source>
</evidence>
<organism evidence="16 17">
    <name type="scientific">Oryza meyeriana var. granulata</name>
    <dbReference type="NCBI Taxonomy" id="110450"/>
    <lineage>
        <taxon>Eukaryota</taxon>
        <taxon>Viridiplantae</taxon>
        <taxon>Streptophyta</taxon>
        <taxon>Embryophyta</taxon>
        <taxon>Tracheophyta</taxon>
        <taxon>Spermatophyta</taxon>
        <taxon>Magnoliopsida</taxon>
        <taxon>Liliopsida</taxon>
        <taxon>Poales</taxon>
        <taxon>Poaceae</taxon>
        <taxon>BOP clade</taxon>
        <taxon>Oryzoideae</taxon>
        <taxon>Oryzeae</taxon>
        <taxon>Oryzinae</taxon>
        <taxon>Oryza</taxon>
        <taxon>Oryza meyeriana</taxon>
    </lineage>
</organism>
<dbReference type="PANTHER" id="PTHR12989:SF10">
    <property type="entry name" value="DOL-P-GLC:GLC(2)MAN(9)GLCNAC(2)-PP-DOL ALPHA-1,2-GLUCOSYLTRANSFERASE-RELATED"/>
    <property type="match status" value="1"/>
</dbReference>